<protein>
    <submittedName>
        <fullName evidence="2">Uncharacterized protein</fullName>
    </submittedName>
</protein>
<keyword evidence="1" id="KW-1133">Transmembrane helix</keyword>
<accession>U2EAC6</accession>
<dbReference type="Proteomes" id="UP000005707">
    <property type="component" value="Unassembled WGS sequence"/>
</dbReference>
<organism evidence="2 3">
    <name type="scientific">Haloplasma contractile SSD-17B</name>
    <dbReference type="NCBI Taxonomy" id="1033810"/>
    <lineage>
        <taxon>Bacteria</taxon>
        <taxon>Bacillati</taxon>
        <taxon>Mycoplasmatota</taxon>
        <taxon>Mollicutes</taxon>
        <taxon>Haloplasmatales</taxon>
        <taxon>Haloplasmataceae</taxon>
        <taxon>Haloplasma</taxon>
    </lineage>
</organism>
<keyword evidence="1" id="KW-0812">Transmembrane</keyword>
<dbReference type="EMBL" id="AFNU02000008">
    <property type="protein sequence ID" value="ERJ11791.1"/>
    <property type="molecule type" value="Genomic_DNA"/>
</dbReference>
<proteinExistence type="predicted"/>
<keyword evidence="1" id="KW-0472">Membrane</keyword>
<evidence type="ECO:0000256" key="1">
    <source>
        <dbReference type="SAM" id="Phobius"/>
    </source>
</evidence>
<feature type="transmembrane region" description="Helical" evidence="1">
    <location>
        <begin position="79"/>
        <end position="100"/>
    </location>
</feature>
<name>U2EAC6_9MOLU</name>
<reference evidence="2 3" key="1">
    <citation type="journal article" date="2011" name="J. Bacteriol.">
        <title>Genome sequence of Haloplasma contractile, an unusual contractile bacterium from a deep-sea anoxic brine lake.</title>
        <authorList>
            <person name="Antunes A."/>
            <person name="Alam I."/>
            <person name="El Dorry H."/>
            <person name="Siam R."/>
            <person name="Robertson A."/>
            <person name="Bajic V.B."/>
            <person name="Stingl U."/>
        </authorList>
    </citation>
    <scope>NUCLEOTIDE SEQUENCE [LARGE SCALE GENOMIC DNA]</scope>
    <source>
        <strain evidence="2 3">SSD-17B</strain>
    </source>
</reference>
<comment type="caution">
    <text evidence="2">The sequence shown here is derived from an EMBL/GenBank/DDBJ whole genome shotgun (WGS) entry which is preliminary data.</text>
</comment>
<evidence type="ECO:0000313" key="3">
    <source>
        <dbReference type="Proteomes" id="UP000005707"/>
    </source>
</evidence>
<reference evidence="2 3" key="2">
    <citation type="journal article" date="2013" name="PLoS ONE">
        <title>INDIGO - INtegrated Data Warehouse of MIcrobial GenOmes with Examples from the Red Sea Extremophiles.</title>
        <authorList>
            <person name="Alam I."/>
            <person name="Antunes A."/>
            <person name="Kamau A.A."/>
            <person name="Ba Alawi W."/>
            <person name="Kalkatawi M."/>
            <person name="Stingl U."/>
            <person name="Bajic V.B."/>
        </authorList>
    </citation>
    <scope>NUCLEOTIDE SEQUENCE [LARGE SCALE GENOMIC DNA]</scope>
    <source>
        <strain evidence="2 3">SSD-17B</strain>
    </source>
</reference>
<keyword evidence="3" id="KW-1185">Reference proteome</keyword>
<dbReference type="STRING" id="1033810.HLPCO_002274"/>
<dbReference type="InParanoid" id="U2EAC6"/>
<feature type="transmembrane region" description="Helical" evidence="1">
    <location>
        <begin position="44"/>
        <end position="67"/>
    </location>
</feature>
<dbReference type="AlphaFoldDB" id="U2EAC6"/>
<gene>
    <name evidence="2" type="ORF">HLPCO_002274</name>
</gene>
<sequence>MMNFNNNFTNSSGDDFLTRLKPESDSGEPNKPFNSDEVVSFGKWFGFILLAIFPITALPVLIVYSIIDTNKNLKNWARAVLLLYIIGFIIFRFITLLGLFSNEDRVYNTQMVFQVVSNIL</sequence>
<evidence type="ECO:0000313" key="2">
    <source>
        <dbReference type="EMBL" id="ERJ11791.1"/>
    </source>
</evidence>